<protein>
    <submittedName>
        <fullName evidence="2">Uncharacterized protein</fullName>
    </submittedName>
</protein>
<accession>A0A1W1WMQ7</accession>
<dbReference type="EMBL" id="FWWY01000001">
    <property type="protein sequence ID" value="SMC07581.1"/>
    <property type="molecule type" value="Genomic_DNA"/>
</dbReference>
<organism evidence="2 3">
    <name type="scientific">Sulfobacillus thermosulfidooxidans (strain DSM 9293 / VKM B-1269 / AT-1)</name>
    <dbReference type="NCBI Taxonomy" id="929705"/>
    <lineage>
        <taxon>Bacteria</taxon>
        <taxon>Bacillati</taxon>
        <taxon>Bacillota</taxon>
        <taxon>Clostridia</taxon>
        <taxon>Eubacteriales</taxon>
        <taxon>Clostridiales Family XVII. Incertae Sedis</taxon>
        <taxon>Sulfobacillus</taxon>
    </lineage>
</organism>
<dbReference type="Proteomes" id="UP000192660">
    <property type="component" value="Unassembled WGS sequence"/>
</dbReference>
<keyword evidence="1" id="KW-1133">Transmembrane helix</keyword>
<dbReference type="AlphaFoldDB" id="A0A1W1WMQ7"/>
<evidence type="ECO:0000256" key="1">
    <source>
        <dbReference type="SAM" id="Phobius"/>
    </source>
</evidence>
<keyword evidence="1" id="KW-0812">Transmembrane</keyword>
<reference evidence="3" key="1">
    <citation type="submission" date="2017-04" db="EMBL/GenBank/DDBJ databases">
        <authorList>
            <person name="Varghese N."/>
            <person name="Submissions S."/>
        </authorList>
    </citation>
    <scope>NUCLEOTIDE SEQUENCE [LARGE SCALE GENOMIC DNA]</scope>
    <source>
        <strain evidence="3">DSM 9293</strain>
    </source>
</reference>
<feature type="transmembrane region" description="Helical" evidence="1">
    <location>
        <begin position="79"/>
        <end position="97"/>
    </location>
</feature>
<dbReference type="RefSeq" id="WP_084661823.1">
    <property type="nucleotide sequence ID" value="NZ_FWWY01000001.1"/>
</dbReference>
<proteinExistence type="predicted"/>
<evidence type="ECO:0000313" key="3">
    <source>
        <dbReference type="Proteomes" id="UP000192660"/>
    </source>
</evidence>
<gene>
    <name evidence="2" type="ORF">SAMN00768000_3456</name>
</gene>
<keyword evidence="3" id="KW-1185">Reference proteome</keyword>
<sequence length="101" mass="11031">MLIITTWLLVRFANGQWFPDPSVLTTLVLVGLGIGITGTVIDGILLYRTVIFERFLIWVTVTFMGLYLVLLVLPQSGLSTVIMAAISLLTALIELLVSSGH</sequence>
<feature type="transmembrane region" description="Helical" evidence="1">
    <location>
        <begin position="25"/>
        <end position="48"/>
    </location>
</feature>
<feature type="transmembrane region" description="Helical" evidence="1">
    <location>
        <begin position="55"/>
        <end position="73"/>
    </location>
</feature>
<keyword evidence="1" id="KW-0472">Membrane</keyword>
<evidence type="ECO:0000313" key="2">
    <source>
        <dbReference type="EMBL" id="SMC07581.1"/>
    </source>
</evidence>
<name>A0A1W1WMQ7_SULTA</name>